<comment type="subcellular location">
    <subcellularLocation>
        <location evidence="1">Membrane</location>
        <topology evidence="1">Single-pass type I membrane protein</topology>
    </subcellularLocation>
</comment>
<keyword evidence="2" id="KW-0808">Transferase</keyword>
<dbReference type="InterPro" id="IPR011009">
    <property type="entry name" value="Kinase-like_dom_sf"/>
</dbReference>
<evidence type="ECO:0000256" key="2">
    <source>
        <dbReference type="ARBA" id="ARBA00022527"/>
    </source>
</evidence>
<dbReference type="InParanoid" id="A0A059A028"/>
<evidence type="ECO:0000256" key="5">
    <source>
        <dbReference type="ARBA" id="ARBA00022989"/>
    </source>
</evidence>
<dbReference type="InterPro" id="IPR001245">
    <property type="entry name" value="Ser-Thr/Tyr_kinase_cat_dom"/>
</dbReference>
<keyword evidence="2" id="KW-0418">Kinase</keyword>
<keyword evidence="6" id="KW-0472">Membrane</keyword>
<keyword evidence="7" id="KW-0325">Glycoprotein</keyword>
<proteinExistence type="predicted"/>
<evidence type="ECO:0000256" key="1">
    <source>
        <dbReference type="ARBA" id="ARBA00004479"/>
    </source>
</evidence>
<dbReference type="GO" id="GO:0004674">
    <property type="term" value="F:protein serine/threonine kinase activity"/>
    <property type="evidence" value="ECO:0007669"/>
    <property type="project" value="UniProtKB-KW"/>
</dbReference>
<evidence type="ECO:0000259" key="9">
    <source>
        <dbReference type="PROSITE" id="PS50011"/>
    </source>
</evidence>
<keyword evidence="3" id="KW-0812">Transmembrane</keyword>
<keyword evidence="8" id="KW-0067">ATP-binding</keyword>
<keyword evidence="8" id="KW-0547">Nucleotide-binding</keyword>
<keyword evidence="4" id="KW-0732">Signal</keyword>
<gene>
    <name evidence="10" type="ORF">EUGRSUZ_K00502</name>
</gene>
<dbReference type="AlphaFoldDB" id="A0A059A028"/>
<dbReference type="GO" id="GO:0016020">
    <property type="term" value="C:membrane"/>
    <property type="evidence" value="ECO:0007669"/>
    <property type="project" value="UniProtKB-SubCell"/>
</dbReference>
<reference evidence="10" key="1">
    <citation type="submission" date="2013-07" db="EMBL/GenBank/DDBJ databases">
        <title>The genome of Eucalyptus grandis.</title>
        <authorList>
            <person name="Schmutz J."/>
            <person name="Hayes R."/>
            <person name="Myburg A."/>
            <person name="Tuskan G."/>
            <person name="Grattapaglia D."/>
            <person name="Rokhsar D.S."/>
        </authorList>
    </citation>
    <scope>NUCLEOTIDE SEQUENCE</scope>
    <source>
        <tissue evidence="10">Leaf extractions</tissue>
    </source>
</reference>
<dbReference type="InterPro" id="IPR017441">
    <property type="entry name" value="Protein_kinase_ATP_BS"/>
</dbReference>
<dbReference type="EMBL" id="KK198763">
    <property type="protein sequence ID" value="KCW46690.1"/>
    <property type="molecule type" value="Genomic_DNA"/>
</dbReference>
<dbReference type="InterPro" id="IPR000719">
    <property type="entry name" value="Prot_kinase_dom"/>
</dbReference>
<dbReference type="Pfam" id="PF07714">
    <property type="entry name" value="PK_Tyr_Ser-Thr"/>
    <property type="match status" value="1"/>
</dbReference>
<dbReference type="Gene3D" id="1.10.510.10">
    <property type="entry name" value="Transferase(Phosphotransferase) domain 1"/>
    <property type="match status" value="1"/>
</dbReference>
<dbReference type="InterPro" id="IPR045874">
    <property type="entry name" value="LRK10/LRL21-25-like"/>
</dbReference>
<protein>
    <recommendedName>
        <fullName evidence="9">Protein kinase domain-containing protein</fullName>
    </recommendedName>
</protein>
<dbReference type="eggNOG" id="KOG1187">
    <property type="taxonomic scope" value="Eukaryota"/>
</dbReference>
<feature type="binding site" evidence="8">
    <location>
        <position position="64"/>
    </location>
    <ligand>
        <name>ATP</name>
        <dbReference type="ChEBI" id="CHEBI:30616"/>
    </ligand>
</feature>
<evidence type="ECO:0000313" key="10">
    <source>
        <dbReference type="EMBL" id="KCW46690.1"/>
    </source>
</evidence>
<evidence type="ECO:0000256" key="8">
    <source>
        <dbReference type="PROSITE-ProRule" id="PRU10141"/>
    </source>
</evidence>
<evidence type="ECO:0000256" key="6">
    <source>
        <dbReference type="ARBA" id="ARBA00023136"/>
    </source>
</evidence>
<keyword evidence="2" id="KW-0723">Serine/threonine-protein kinase</keyword>
<feature type="domain" description="Protein kinase" evidence="9">
    <location>
        <begin position="36"/>
        <end position="280"/>
    </location>
</feature>
<dbReference type="Gramene" id="KCW46690">
    <property type="protein sequence ID" value="KCW46690"/>
    <property type="gene ID" value="EUGRSUZ_K00502"/>
</dbReference>
<dbReference type="PROSITE" id="PS50011">
    <property type="entry name" value="PROTEIN_KINASE_DOM"/>
    <property type="match status" value="1"/>
</dbReference>
<sequence length="291" mass="32559">MYSAIRGSDIRLRSPMGDNLAPIHMEKKILSNGSKCGLKDKLGEGGYGSVFKGRLRSGREVAVKILKKGESDGQDFISEVATIGRNHHVNVVELIGFCFNGSKQALVYDFTHNGSLDKHIFSQGQGMSLDCKKLYKIALGIARGIEYLHRGITPKVFDFGLARLCPMEYNIVSLIAARGNLGYMAPELVYKNLGGVSYKADVYSFGKLLMEMATRRKNEDNVTGCLSHTYFPLWVHDQLNKGLDIPMIIIALWCIQWIPSERSSMRKVLEMLEGDVHDLQISPKPLFYPPR</sequence>
<keyword evidence="5" id="KW-1133">Transmembrane helix</keyword>
<evidence type="ECO:0000256" key="7">
    <source>
        <dbReference type="ARBA" id="ARBA00023180"/>
    </source>
</evidence>
<organism evidence="10">
    <name type="scientific">Eucalyptus grandis</name>
    <name type="common">Flooded gum</name>
    <dbReference type="NCBI Taxonomy" id="71139"/>
    <lineage>
        <taxon>Eukaryota</taxon>
        <taxon>Viridiplantae</taxon>
        <taxon>Streptophyta</taxon>
        <taxon>Embryophyta</taxon>
        <taxon>Tracheophyta</taxon>
        <taxon>Spermatophyta</taxon>
        <taxon>Magnoliopsida</taxon>
        <taxon>eudicotyledons</taxon>
        <taxon>Gunneridae</taxon>
        <taxon>Pentapetalae</taxon>
        <taxon>rosids</taxon>
        <taxon>malvids</taxon>
        <taxon>Myrtales</taxon>
        <taxon>Myrtaceae</taxon>
        <taxon>Myrtoideae</taxon>
        <taxon>Eucalypteae</taxon>
        <taxon>Eucalyptus</taxon>
    </lineage>
</organism>
<dbReference type="PANTHER" id="PTHR27009">
    <property type="entry name" value="RUST RESISTANCE KINASE LR10-RELATED"/>
    <property type="match status" value="1"/>
</dbReference>
<evidence type="ECO:0000256" key="3">
    <source>
        <dbReference type="ARBA" id="ARBA00022692"/>
    </source>
</evidence>
<dbReference type="GO" id="GO:0005524">
    <property type="term" value="F:ATP binding"/>
    <property type="evidence" value="ECO:0007669"/>
    <property type="project" value="UniProtKB-UniRule"/>
</dbReference>
<dbReference type="SUPFAM" id="SSF56112">
    <property type="entry name" value="Protein kinase-like (PK-like)"/>
    <property type="match status" value="1"/>
</dbReference>
<dbReference type="Pfam" id="PF00069">
    <property type="entry name" value="Pkinase"/>
    <property type="match status" value="1"/>
</dbReference>
<name>A0A059A028_EUCGR</name>
<accession>A0A059A028</accession>
<dbReference type="PROSITE" id="PS00107">
    <property type="entry name" value="PROTEIN_KINASE_ATP"/>
    <property type="match status" value="1"/>
</dbReference>
<evidence type="ECO:0000256" key="4">
    <source>
        <dbReference type="ARBA" id="ARBA00022729"/>
    </source>
</evidence>
<dbReference type="Gene3D" id="3.30.200.20">
    <property type="entry name" value="Phosphorylase Kinase, domain 1"/>
    <property type="match status" value="1"/>
</dbReference>